<sequence>MKLVDNPESAARLARTIVSDVALYNKEKVEEGIKNDNIFELLKDELAEGEEHYRSRVVPELLKTTDFYNTALVDVLIKRSGKIESEIW</sequence>
<gene>
    <name evidence="1" type="ORF">MNBD_DELTA01-1070</name>
</gene>
<dbReference type="AlphaFoldDB" id="A0A3B0QW73"/>
<accession>A0A3B0QW73</accession>
<evidence type="ECO:0000313" key="1">
    <source>
        <dbReference type="EMBL" id="VAV84431.1"/>
    </source>
</evidence>
<protein>
    <submittedName>
        <fullName evidence="1">Uncharacterized protein</fullName>
    </submittedName>
</protein>
<proteinExistence type="predicted"/>
<organism evidence="1">
    <name type="scientific">hydrothermal vent metagenome</name>
    <dbReference type="NCBI Taxonomy" id="652676"/>
    <lineage>
        <taxon>unclassified sequences</taxon>
        <taxon>metagenomes</taxon>
        <taxon>ecological metagenomes</taxon>
    </lineage>
</organism>
<dbReference type="EMBL" id="UOEA01000067">
    <property type="protein sequence ID" value="VAV84431.1"/>
    <property type="molecule type" value="Genomic_DNA"/>
</dbReference>
<name>A0A3B0QW73_9ZZZZ</name>
<reference evidence="1" key="1">
    <citation type="submission" date="2018-06" db="EMBL/GenBank/DDBJ databases">
        <authorList>
            <person name="Zhirakovskaya E."/>
        </authorList>
    </citation>
    <scope>NUCLEOTIDE SEQUENCE</scope>
</reference>